<dbReference type="Proteomes" id="UP001153555">
    <property type="component" value="Unassembled WGS sequence"/>
</dbReference>
<accession>A0A9N7N8F1</accession>
<sequence length="52" mass="6157">VSNIALLYLQSFTFCEVKLNLKKIYHELNLFCDFSNFLNLRIEALDILEMTD</sequence>
<evidence type="ECO:0000313" key="1">
    <source>
        <dbReference type="EMBL" id="CAA0828774.1"/>
    </source>
</evidence>
<feature type="non-terminal residue" evidence="1">
    <location>
        <position position="52"/>
    </location>
</feature>
<organism evidence="1 2">
    <name type="scientific">Striga hermonthica</name>
    <name type="common">Purple witchweed</name>
    <name type="synonym">Buchnera hermonthica</name>
    <dbReference type="NCBI Taxonomy" id="68872"/>
    <lineage>
        <taxon>Eukaryota</taxon>
        <taxon>Viridiplantae</taxon>
        <taxon>Streptophyta</taxon>
        <taxon>Embryophyta</taxon>
        <taxon>Tracheophyta</taxon>
        <taxon>Spermatophyta</taxon>
        <taxon>Magnoliopsida</taxon>
        <taxon>eudicotyledons</taxon>
        <taxon>Gunneridae</taxon>
        <taxon>Pentapetalae</taxon>
        <taxon>asterids</taxon>
        <taxon>lamiids</taxon>
        <taxon>Lamiales</taxon>
        <taxon>Orobanchaceae</taxon>
        <taxon>Buchnereae</taxon>
        <taxon>Striga</taxon>
    </lineage>
</organism>
<name>A0A9N7N8F1_STRHE</name>
<evidence type="ECO:0000313" key="2">
    <source>
        <dbReference type="Proteomes" id="UP001153555"/>
    </source>
</evidence>
<proteinExistence type="predicted"/>
<gene>
    <name evidence="1" type="ORF">SHERM_24469</name>
</gene>
<keyword evidence="2" id="KW-1185">Reference proteome</keyword>
<reference evidence="1" key="1">
    <citation type="submission" date="2019-12" db="EMBL/GenBank/DDBJ databases">
        <authorList>
            <person name="Scholes J."/>
        </authorList>
    </citation>
    <scope>NUCLEOTIDE SEQUENCE</scope>
</reference>
<protein>
    <submittedName>
        <fullName evidence="1">Uncharacterized protein</fullName>
    </submittedName>
</protein>
<feature type="non-terminal residue" evidence="1">
    <location>
        <position position="1"/>
    </location>
</feature>
<dbReference type="AlphaFoldDB" id="A0A9N7N8F1"/>
<dbReference type="EMBL" id="CACSLK010027752">
    <property type="protein sequence ID" value="CAA0828774.1"/>
    <property type="molecule type" value="Genomic_DNA"/>
</dbReference>
<comment type="caution">
    <text evidence="1">The sequence shown here is derived from an EMBL/GenBank/DDBJ whole genome shotgun (WGS) entry which is preliminary data.</text>
</comment>